<evidence type="ECO:0000313" key="10">
    <source>
        <dbReference type="EMBL" id="PIS04696.1"/>
    </source>
</evidence>
<feature type="transmembrane region" description="Helical" evidence="8">
    <location>
        <begin position="127"/>
        <end position="150"/>
    </location>
</feature>
<dbReference type="Pfam" id="PF20154">
    <property type="entry name" value="LNT_N"/>
    <property type="match status" value="1"/>
</dbReference>
<dbReference type="EMBL" id="PEZZ01000041">
    <property type="protein sequence ID" value="PIS04696.1"/>
    <property type="molecule type" value="Genomic_DNA"/>
</dbReference>
<evidence type="ECO:0000256" key="2">
    <source>
        <dbReference type="ARBA" id="ARBA00022475"/>
    </source>
</evidence>
<dbReference type="GO" id="GO:0042158">
    <property type="term" value="P:lipoprotein biosynthetic process"/>
    <property type="evidence" value="ECO:0007669"/>
    <property type="project" value="UniProtKB-UniRule"/>
</dbReference>
<proteinExistence type="inferred from homology"/>
<dbReference type="PANTHER" id="PTHR38686">
    <property type="entry name" value="APOLIPOPROTEIN N-ACYLTRANSFERASE"/>
    <property type="match status" value="1"/>
</dbReference>
<dbReference type="NCBIfam" id="TIGR00546">
    <property type="entry name" value="lnt"/>
    <property type="match status" value="1"/>
</dbReference>
<keyword evidence="4 8" id="KW-0812">Transmembrane</keyword>
<keyword evidence="7 8" id="KW-0012">Acyltransferase</keyword>
<feature type="transmembrane region" description="Helical" evidence="8">
    <location>
        <begin position="28"/>
        <end position="45"/>
    </location>
</feature>
<comment type="similarity">
    <text evidence="8">Belongs to the CN hydrolase family. Apolipoprotein N-acyltransferase subfamily.</text>
</comment>
<dbReference type="HAMAP" id="MF_01148">
    <property type="entry name" value="Lnt"/>
    <property type="match status" value="1"/>
</dbReference>
<dbReference type="Gene3D" id="3.60.110.10">
    <property type="entry name" value="Carbon-nitrogen hydrolase"/>
    <property type="match status" value="1"/>
</dbReference>
<dbReference type="EC" id="2.3.1.269" evidence="8"/>
<dbReference type="SUPFAM" id="SSF56317">
    <property type="entry name" value="Carbon-nitrogen hydrolase"/>
    <property type="match status" value="1"/>
</dbReference>
<feature type="transmembrane region" description="Helical" evidence="8">
    <location>
        <begin position="54"/>
        <end position="74"/>
    </location>
</feature>
<organism evidence="10 11">
    <name type="scientific">Candidatus Buchananbacteria bacterium CG10_big_fil_rev_8_21_14_0_10_42_9</name>
    <dbReference type="NCBI Taxonomy" id="1974526"/>
    <lineage>
        <taxon>Bacteria</taxon>
        <taxon>Candidatus Buchananiibacteriota</taxon>
    </lineage>
</organism>
<dbReference type="Proteomes" id="UP000230935">
    <property type="component" value="Unassembled WGS sequence"/>
</dbReference>
<feature type="transmembrane region" description="Helical" evidence="8">
    <location>
        <begin position="214"/>
        <end position="231"/>
    </location>
</feature>
<evidence type="ECO:0000259" key="9">
    <source>
        <dbReference type="PROSITE" id="PS50263"/>
    </source>
</evidence>
<keyword evidence="2 8" id="KW-1003">Cell membrane</keyword>
<dbReference type="InterPro" id="IPR036526">
    <property type="entry name" value="C-N_Hydrolase_sf"/>
</dbReference>
<keyword evidence="10" id="KW-0449">Lipoprotein</keyword>
<dbReference type="InterPro" id="IPR003010">
    <property type="entry name" value="C-N_Hydrolase"/>
</dbReference>
<dbReference type="UniPathway" id="UPA00666"/>
<evidence type="ECO:0000256" key="8">
    <source>
        <dbReference type="HAMAP-Rule" id="MF_01148"/>
    </source>
</evidence>
<comment type="subcellular location">
    <subcellularLocation>
        <location evidence="1 8">Cell membrane</location>
        <topology evidence="1 8">Multi-pass membrane protein</topology>
    </subcellularLocation>
</comment>
<evidence type="ECO:0000256" key="5">
    <source>
        <dbReference type="ARBA" id="ARBA00022989"/>
    </source>
</evidence>
<protein>
    <recommendedName>
        <fullName evidence="8">Apolipoprotein N-acyltransferase</fullName>
        <shortName evidence="8">ALP N-acyltransferase</shortName>
        <ecNumber evidence="8">2.3.1.269</ecNumber>
    </recommendedName>
</protein>
<comment type="function">
    <text evidence="8">Catalyzes the phospholipid dependent N-acylation of the N-terminal cysteine of apolipoprotein, the last step in lipoprotein maturation.</text>
</comment>
<comment type="pathway">
    <text evidence="8">Protein modification; lipoprotein biosynthesis (N-acyl transfer).</text>
</comment>
<accession>A0A2H0W044</accession>
<keyword evidence="3 8" id="KW-0808">Transferase</keyword>
<feature type="transmembrane region" description="Helical" evidence="8">
    <location>
        <begin position="94"/>
        <end position="115"/>
    </location>
</feature>
<dbReference type="PROSITE" id="PS50263">
    <property type="entry name" value="CN_HYDROLASE"/>
    <property type="match status" value="1"/>
</dbReference>
<name>A0A2H0W044_9BACT</name>
<feature type="transmembrane region" description="Helical" evidence="8">
    <location>
        <begin position="511"/>
        <end position="533"/>
    </location>
</feature>
<dbReference type="InterPro" id="IPR004563">
    <property type="entry name" value="Apolipo_AcylTrfase"/>
</dbReference>
<dbReference type="GO" id="GO:0005886">
    <property type="term" value="C:plasma membrane"/>
    <property type="evidence" value="ECO:0007669"/>
    <property type="project" value="UniProtKB-SubCell"/>
</dbReference>
<keyword evidence="6 8" id="KW-0472">Membrane</keyword>
<reference evidence="11" key="1">
    <citation type="submission" date="2017-09" db="EMBL/GenBank/DDBJ databases">
        <title>Depth-based differentiation of microbial function through sediment-hosted aquifers and enrichment of novel symbionts in the deep terrestrial subsurface.</title>
        <authorList>
            <person name="Probst A.J."/>
            <person name="Ladd B."/>
            <person name="Jarett J.K."/>
            <person name="Geller-Mcgrath D.E."/>
            <person name="Sieber C.M.K."/>
            <person name="Emerson J.B."/>
            <person name="Anantharaman K."/>
            <person name="Thomas B.C."/>
            <person name="Malmstrom R."/>
            <person name="Stieglmeier M."/>
            <person name="Klingl A."/>
            <person name="Woyke T."/>
            <person name="Ryan C.M."/>
            <person name="Banfield J.F."/>
        </authorList>
    </citation>
    <scope>NUCLEOTIDE SEQUENCE [LARGE SCALE GENOMIC DNA]</scope>
</reference>
<evidence type="ECO:0000256" key="3">
    <source>
        <dbReference type="ARBA" id="ARBA00022679"/>
    </source>
</evidence>
<feature type="transmembrane region" description="Helical" evidence="8">
    <location>
        <begin position="183"/>
        <end position="202"/>
    </location>
</feature>
<keyword evidence="5 8" id="KW-1133">Transmembrane helix</keyword>
<dbReference type="InterPro" id="IPR045378">
    <property type="entry name" value="LNT_N"/>
</dbReference>
<dbReference type="Pfam" id="PF00795">
    <property type="entry name" value="CN_hydrolase"/>
    <property type="match status" value="1"/>
</dbReference>
<feature type="domain" description="CN hydrolase" evidence="9">
    <location>
        <begin position="243"/>
        <end position="501"/>
    </location>
</feature>
<dbReference type="AlphaFoldDB" id="A0A2H0W044"/>
<evidence type="ECO:0000256" key="1">
    <source>
        <dbReference type="ARBA" id="ARBA00004651"/>
    </source>
</evidence>
<evidence type="ECO:0000256" key="6">
    <source>
        <dbReference type="ARBA" id="ARBA00023136"/>
    </source>
</evidence>
<evidence type="ECO:0000256" key="4">
    <source>
        <dbReference type="ARBA" id="ARBA00022692"/>
    </source>
</evidence>
<comment type="caution">
    <text evidence="10">The sequence shown here is derived from an EMBL/GenBank/DDBJ whole genome shotgun (WGS) entry which is preliminary data.</text>
</comment>
<dbReference type="PANTHER" id="PTHR38686:SF1">
    <property type="entry name" value="APOLIPOPROTEIN N-ACYLTRANSFERASE"/>
    <property type="match status" value="1"/>
</dbReference>
<evidence type="ECO:0000256" key="7">
    <source>
        <dbReference type="ARBA" id="ARBA00023315"/>
    </source>
</evidence>
<dbReference type="GO" id="GO:0016410">
    <property type="term" value="F:N-acyltransferase activity"/>
    <property type="evidence" value="ECO:0007669"/>
    <property type="project" value="UniProtKB-UniRule"/>
</dbReference>
<gene>
    <name evidence="8 10" type="primary">lnt</name>
    <name evidence="10" type="ORF">COT81_05080</name>
</gene>
<comment type="catalytic activity">
    <reaction evidence="8">
        <text>N-terminal S-1,2-diacyl-sn-glyceryl-L-cysteinyl-[lipoprotein] + a glycerophospholipid = N-acyl-S-1,2-diacyl-sn-glyceryl-L-cysteinyl-[lipoprotein] + a 2-acyl-sn-glycero-3-phospholipid + H(+)</text>
        <dbReference type="Rhea" id="RHEA:48228"/>
        <dbReference type="Rhea" id="RHEA-COMP:14681"/>
        <dbReference type="Rhea" id="RHEA-COMP:14684"/>
        <dbReference type="ChEBI" id="CHEBI:15378"/>
        <dbReference type="ChEBI" id="CHEBI:136912"/>
        <dbReference type="ChEBI" id="CHEBI:140656"/>
        <dbReference type="ChEBI" id="CHEBI:140657"/>
        <dbReference type="ChEBI" id="CHEBI:140660"/>
        <dbReference type="EC" id="2.3.1.269"/>
    </reaction>
</comment>
<sequence>MRDYFAKNKSYLTILAGVLLGLGYNFSYLWPLLFFGLGPIIYYLLRVCQNPRAAFLHAWLMGVIFIGISQNWFWAALPMDWAGISNPYAGVAAISYYWVTSLFALSIFIALWGLLVYKIKTANLINLFLFPSLWVLLEYLRAWGYTLFYWSESSLLGPHWTPALLGYALANNTFLLQLARFGGGYLLSFFVVLVGFLVYLFILDFKNVKLKTKFLIFAALIFIFVFLDIYISNSSFRHGDQSIRFALVNTQFKSHFNYTLDEQLDEFERQKEIITQIKDDGLDPDVIVLPEGSNFLRRFNLNQESSAQEYLSNILGGTDKLIIDSGPVIKQNRDAYSTIFYFDLANGQYRQYQKQLLYPNGEYLPYLVTWPAKIFGQSKFVENFNKYRAYKKGGETKVVNYNDVNIGGNFCSEISSGNLYRDFVNQGAQVLVNVASHSVFKGDHMLSKQLIDMAKVRAVEVNRFLIRPNNWEGSFVVDSLGRIVSQASIGNPKVIYADITPLQNKTAFVRFGNWIVGLSAMIIGLIFFHNLILGRKRKNVV</sequence>
<evidence type="ECO:0000313" key="11">
    <source>
        <dbReference type="Proteomes" id="UP000230935"/>
    </source>
</evidence>